<evidence type="ECO:0000256" key="13">
    <source>
        <dbReference type="RuleBase" id="RU365022"/>
    </source>
</evidence>
<evidence type="ECO:0000256" key="5">
    <source>
        <dbReference type="ARBA" id="ARBA00022722"/>
    </source>
</evidence>
<evidence type="ECO:0000256" key="6">
    <source>
        <dbReference type="ARBA" id="ARBA00022723"/>
    </source>
</evidence>
<name>A0A6N7IWY4_9FIRM</name>
<dbReference type="Proteomes" id="UP000460257">
    <property type="component" value="Unassembled WGS sequence"/>
</dbReference>
<keyword evidence="7 13" id="KW-0378">Hydrolase</keyword>
<dbReference type="InterPro" id="IPR013343">
    <property type="entry name" value="CRISPR-assoc_prot_Cas4"/>
</dbReference>
<organism evidence="15 16">
    <name type="scientific">Candidatus Weimeria bifida</name>
    <dbReference type="NCBI Taxonomy" id="2599074"/>
    <lineage>
        <taxon>Bacteria</taxon>
        <taxon>Bacillati</taxon>
        <taxon>Bacillota</taxon>
        <taxon>Clostridia</taxon>
        <taxon>Lachnospirales</taxon>
        <taxon>Lachnospiraceae</taxon>
        <taxon>Candidatus Weimeria</taxon>
    </lineage>
</organism>
<comment type="cofactor">
    <cofactor evidence="1">
        <name>[4Fe-4S] cluster</name>
        <dbReference type="ChEBI" id="CHEBI:49883"/>
    </cofactor>
</comment>
<dbReference type="Pfam" id="PF01930">
    <property type="entry name" value="Cas_Cas4"/>
    <property type="match status" value="1"/>
</dbReference>
<gene>
    <name evidence="15" type="primary">cas4</name>
    <name evidence="15" type="ORF">FRC54_02375</name>
</gene>
<dbReference type="AlphaFoldDB" id="A0A6N7IWY4"/>
<dbReference type="PANTHER" id="PTHR36531:SF6">
    <property type="entry name" value="DNA REPLICATION ATP-DEPENDENT HELICASE_NUCLEASE DNA2"/>
    <property type="match status" value="1"/>
</dbReference>
<dbReference type="EMBL" id="VOGC01000002">
    <property type="protein sequence ID" value="MQN00824.1"/>
    <property type="molecule type" value="Genomic_DNA"/>
</dbReference>
<dbReference type="GO" id="GO:0051536">
    <property type="term" value="F:iron-sulfur cluster binding"/>
    <property type="evidence" value="ECO:0007669"/>
    <property type="project" value="UniProtKB-KW"/>
</dbReference>
<comment type="cofactor">
    <cofactor evidence="13">
        <name>Mg(2+)</name>
        <dbReference type="ChEBI" id="CHEBI:18420"/>
    </cofactor>
    <cofactor evidence="13">
        <name>Mn(2+)</name>
        <dbReference type="ChEBI" id="CHEBI:29035"/>
    </cofactor>
    <text evidence="13">Mg(2+) or Mn(2+) required for ssDNA cleavage activity.</text>
</comment>
<comment type="caution">
    <text evidence="15">The sequence shown here is derived from an EMBL/GenBank/DDBJ whole genome shotgun (WGS) entry which is preliminary data.</text>
</comment>
<comment type="cofactor">
    <cofactor evidence="13">
        <name>iron-sulfur cluster</name>
        <dbReference type="ChEBI" id="CHEBI:30408"/>
    </cofactor>
</comment>
<keyword evidence="10 13" id="KW-0411">Iron-sulfur</keyword>
<keyword evidence="11 13" id="KW-0051">Antiviral defense</keyword>
<proteinExistence type="inferred from homology"/>
<keyword evidence="16" id="KW-1185">Reference proteome</keyword>
<dbReference type="GO" id="GO:0004527">
    <property type="term" value="F:exonuclease activity"/>
    <property type="evidence" value="ECO:0007669"/>
    <property type="project" value="UniProtKB-KW"/>
</dbReference>
<keyword evidence="9 13" id="KW-0408">Iron</keyword>
<feature type="domain" description="DUF83" evidence="14">
    <location>
        <begin position="13"/>
        <end position="204"/>
    </location>
</feature>
<evidence type="ECO:0000256" key="11">
    <source>
        <dbReference type="ARBA" id="ARBA00023118"/>
    </source>
</evidence>
<evidence type="ECO:0000256" key="7">
    <source>
        <dbReference type="ARBA" id="ARBA00022801"/>
    </source>
</evidence>
<evidence type="ECO:0000259" key="14">
    <source>
        <dbReference type="Pfam" id="PF01930"/>
    </source>
</evidence>
<evidence type="ECO:0000256" key="2">
    <source>
        <dbReference type="ARBA" id="ARBA00009189"/>
    </source>
</evidence>
<evidence type="ECO:0000256" key="3">
    <source>
        <dbReference type="ARBA" id="ARBA00012768"/>
    </source>
</evidence>
<protein>
    <recommendedName>
        <fullName evidence="4 13">CRISPR-associated exonuclease Cas4</fullName>
        <ecNumber evidence="3 13">3.1.12.1</ecNumber>
    </recommendedName>
</protein>
<keyword evidence="6 13" id="KW-0479">Metal-binding</keyword>
<evidence type="ECO:0000256" key="4">
    <source>
        <dbReference type="ARBA" id="ARBA00020049"/>
    </source>
</evidence>
<evidence type="ECO:0000256" key="1">
    <source>
        <dbReference type="ARBA" id="ARBA00001966"/>
    </source>
</evidence>
<evidence type="ECO:0000256" key="12">
    <source>
        <dbReference type="ARBA" id="ARBA00023211"/>
    </source>
</evidence>
<comment type="similarity">
    <text evidence="2 13">Belongs to the CRISPR-associated exonuclease Cas4 family.</text>
</comment>
<dbReference type="EC" id="3.1.12.1" evidence="3 13"/>
<dbReference type="Gene3D" id="3.90.320.10">
    <property type="match status" value="1"/>
</dbReference>
<dbReference type="InterPro" id="IPR011604">
    <property type="entry name" value="PDDEXK-like_dom_sf"/>
</dbReference>
<keyword evidence="8 13" id="KW-0269">Exonuclease</keyword>
<sequence>MEESQSEILLSWISEYAYCSRRFYLRYVECMDLKSSAMVEGKYEHRVVDDRHITKRGPHIVVSRLYVSSEKYQIHGFCDNVEFDEDTDNGSYIAFLNGVYSVKPVEFKHGKLRDEREYEMQLCAQVFCLEEMYDTHIDKGIIYYADSKDRLDIEVSDELRRETANTIKSIRDELKELYSGKNADSIFPIKYRKRCEKCALYDVCEPKGLAVTAYMKKLWAMGCKNDSSR</sequence>
<evidence type="ECO:0000256" key="9">
    <source>
        <dbReference type="ARBA" id="ARBA00023004"/>
    </source>
</evidence>
<accession>A0A6N7IWY4</accession>
<evidence type="ECO:0000256" key="10">
    <source>
        <dbReference type="ARBA" id="ARBA00023014"/>
    </source>
</evidence>
<dbReference type="InterPro" id="IPR051827">
    <property type="entry name" value="Cas4_exonuclease"/>
</dbReference>
<evidence type="ECO:0000256" key="8">
    <source>
        <dbReference type="ARBA" id="ARBA00022839"/>
    </source>
</evidence>
<dbReference type="GO" id="GO:0046872">
    <property type="term" value="F:metal ion binding"/>
    <property type="evidence" value="ECO:0007669"/>
    <property type="project" value="UniProtKB-KW"/>
</dbReference>
<dbReference type="InterPro" id="IPR022765">
    <property type="entry name" value="Dna2/Cas4_DUF83"/>
</dbReference>
<dbReference type="NCBIfam" id="TIGR00372">
    <property type="entry name" value="cas4"/>
    <property type="match status" value="1"/>
</dbReference>
<comment type="function">
    <text evidence="13">CRISPR (clustered regularly interspaced short palindromic repeat) is an adaptive immune system that provides protection against mobile genetic elements (viruses, transposable elements and conjugative plasmids). CRISPR clusters contain sequences complementary to antecedent mobile elements and target invading nucleic acids. CRISPR clusters are transcribed and processed into CRISPR RNA (crRNA).</text>
</comment>
<evidence type="ECO:0000313" key="15">
    <source>
        <dbReference type="EMBL" id="MQN00824.1"/>
    </source>
</evidence>
<reference evidence="15" key="1">
    <citation type="journal article" date="2020" name="Appl. Environ. Microbiol.">
        <title>Medium-Chain Fatty Acid Synthesis by 'Candidatus Weimeria bifida' gen. nov., sp. nov., and 'Candidatus Pseudoramibacter fermentans' sp. nov.</title>
        <authorList>
            <person name="Scarborough M.J."/>
            <person name="Myers K.S."/>
            <person name="Donohue T.J."/>
            <person name="Noguera D.R."/>
        </authorList>
    </citation>
    <scope>NUCLEOTIDE SEQUENCE</scope>
    <source>
        <strain evidence="15">LCO1.1</strain>
    </source>
</reference>
<dbReference type="PANTHER" id="PTHR36531">
    <property type="entry name" value="CRISPR-ASSOCIATED EXONUCLEASE CAS4"/>
    <property type="match status" value="1"/>
</dbReference>
<keyword evidence="12 13" id="KW-0464">Manganese</keyword>
<dbReference type="GO" id="GO:0051607">
    <property type="term" value="P:defense response to virus"/>
    <property type="evidence" value="ECO:0007669"/>
    <property type="project" value="UniProtKB-KW"/>
</dbReference>
<evidence type="ECO:0000313" key="16">
    <source>
        <dbReference type="Proteomes" id="UP000460257"/>
    </source>
</evidence>
<keyword evidence="5 13" id="KW-0540">Nuclease</keyword>